<keyword evidence="1" id="KW-0862">Zinc</keyword>
<dbReference type="SUPFAM" id="SSF57756">
    <property type="entry name" value="Retrovirus zinc finger-like domains"/>
    <property type="match status" value="1"/>
</dbReference>
<protein>
    <recommendedName>
        <fullName evidence="3">CCHC-type domain-containing protein</fullName>
    </recommendedName>
</protein>
<dbReference type="AlphaFoldDB" id="A0A835FZW9"/>
<evidence type="ECO:0000313" key="5">
    <source>
        <dbReference type="Proteomes" id="UP000636709"/>
    </source>
</evidence>
<name>A0A835FZW9_9POAL</name>
<dbReference type="Gene3D" id="4.10.60.10">
    <property type="entry name" value="Zinc finger, CCHC-type"/>
    <property type="match status" value="1"/>
</dbReference>
<keyword evidence="1" id="KW-0863">Zinc-finger</keyword>
<keyword evidence="5" id="KW-1185">Reference proteome</keyword>
<dbReference type="InterPro" id="IPR053253">
    <property type="entry name" value="Sex_diff_modulator"/>
</dbReference>
<dbReference type="InterPro" id="IPR036875">
    <property type="entry name" value="Znf_CCHC_sf"/>
</dbReference>
<evidence type="ECO:0000313" key="4">
    <source>
        <dbReference type="EMBL" id="KAF8781114.1"/>
    </source>
</evidence>
<organism evidence="4 5">
    <name type="scientific">Digitaria exilis</name>
    <dbReference type="NCBI Taxonomy" id="1010633"/>
    <lineage>
        <taxon>Eukaryota</taxon>
        <taxon>Viridiplantae</taxon>
        <taxon>Streptophyta</taxon>
        <taxon>Embryophyta</taxon>
        <taxon>Tracheophyta</taxon>
        <taxon>Spermatophyta</taxon>
        <taxon>Magnoliopsida</taxon>
        <taxon>Liliopsida</taxon>
        <taxon>Poales</taxon>
        <taxon>Poaceae</taxon>
        <taxon>PACMAD clade</taxon>
        <taxon>Panicoideae</taxon>
        <taxon>Panicodae</taxon>
        <taxon>Paniceae</taxon>
        <taxon>Anthephorinae</taxon>
        <taxon>Digitaria</taxon>
    </lineage>
</organism>
<dbReference type="PANTHER" id="PTHR33087">
    <property type="entry name" value="OS07G0539200 PROTEIN"/>
    <property type="match status" value="1"/>
</dbReference>
<sequence length="470" mass="50092">MRAETPPPPTQAPAIAVAASYRYRYESATNPLSAIYYLAPTPPPGCSPATTQHPPAAPVLPCSPTTPHQCSPSLSDDEAAIDLSYGGSPDAEAASPSSGLDKTVVTRGREKKDSGAFHEELSSRPPVGTGARAGPALEVRETPPRRGPSSVWGRLDALPRSVHDRLGARILPVHQRLGQRYSPEGPGAVGGHLLSLLKAKASDRRCFNCFALDHRISQCRDPPKCILCSRSGHKARYCPNPSTSRSACSPPATRPPSTALPPSTACLSPVLLVAVVSSADVVAPVEVARMNLSGMTPGSPGSRPHRVVVAAPRTSAMREAERELELTALVAVQLDSNVWRDALHQLRIPSEDALVVTGSAPAVFLLRFGSAELRNAAFDMGGFYSGISGSCALRLMTWSRRSRAEVGFLKFHARVCFEGAETVAQLLSAPSFVDEIDYEVEKEDEQSTFNVWIWTNAPSDLAISAHSVEG</sequence>
<feature type="compositionally biased region" description="Basic and acidic residues" evidence="2">
    <location>
        <begin position="107"/>
        <end position="122"/>
    </location>
</feature>
<dbReference type="EMBL" id="JACEFO010000112">
    <property type="protein sequence ID" value="KAF8781114.1"/>
    <property type="molecule type" value="Genomic_DNA"/>
</dbReference>
<comment type="caution">
    <text evidence="4">The sequence shown here is derived from an EMBL/GenBank/DDBJ whole genome shotgun (WGS) entry which is preliminary data.</text>
</comment>
<dbReference type="PANTHER" id="PTHR33087:SF21">
    <property type="entry name" value="OS03G0782100 PROTEIN"/>
    <property type="match status" value="1"/>
</dbReference>
<evidence type="ECO:0000256" key="2">
    <source>
        <dbReference type="SAM" id="MobiDB-lite"/>
    </source>
</evidence>
<feature type="region of interest" description="Disordered" evidence="2">
    <location>
        <begin position="82"/>
        <end position="150"/>
    </location>
</feature>
<dbReference type="GO" id="GO:0003676">
    <property type="term" value="F:nucleic acid binding"/>
    <property type="evidence" value="ECO:0007669"/>
    <property type="project" value="InterPro"/>
</dbReference>
<dbReference type="PROSITE" id="PS50158">
    <property type="entry name" value="ZF_CCHC"/>
    <property type="match status" value="1"/>
</dbReference>
<feature type="domain" description="CCHC-type" evidence="3">
    <location>
        <begin position="224"/>
        <end position="240"/>
    </location>
</feature>
<feature type="region of interest" description="Disordered" evidence="2">
    <location>
        <begin position="239"/>
        <end position="260"/>
    </location>
</feature>
<dbReference type="SMART" id="SM00343">
    <property type="entry name" value="ZnF_C2HC"/>
    <property type="match status" value="2"/>
</dbReference>
<evidence type="ECO:0000259" key="3">
    <source>
        <dbReference type="PROSITE" id="PS50158"/>
    </source>
</evidence>
<dbReference type="InterPro" id="IPR001878">
    <property type="entry name" value="Znf_CCHC"/>
</dbReference>
<proteinExistence type="predicted"/>
<gene>
    <name evidence="4" type="ORF">HU200_001091</name>
</gene>
<dbReference type="GO" id="GO:0008270">
    <property type="term" value="F:zinc ion binding"/>
    <property type="evidence" value="ECO:0007669"/>
    <property type="project" value="UniProtKB-KW"/>
</dbReference>
<keyword evidence="1" id="KW-0479">Metal-binding</keyword>
<reference evidence="4" key="1">
    <citation type="submission" date="2020-07" db="EMBL/GenBank/DDBJ databases">
        <title>Genome sequence and genetic diversity analysis of an under-domesticated orphan crop, white fonio (Digitaria exilis).</title>
        <authorList>
            <person name="Bennetzen J.L."/>
            <person name="Chen S."/>
            <person name="Ma X."/>
            <person name="Wang X."/>
            <person name="Yssel A.E.J."/>
            <person name="Chaluvadi S.R."/>
            <person name="Johnson M."/>
            <person name="Gangashetty P."/>
            <person name="Hamidou F."/>
            <person name="Sanogo M.D."/>
            <person name="Zwaenepoel A."/>
            <person name="Wallace J."/>
            <person name="Van De Peer Y."/>
            <person name="Van Deynze A."/>
        </authorList>
    </citation>
    <scope>NUCLEOTIDE SEQUENCE</scope>
    <source>
        <tissue evidence="4">Leaves</tissue>
    </source>
</reference>
<evidence type="ECO:0000256" key="1">
    <source>
        <dbReference type="PROSITE-ProRule" id="PRU00047"/>
    </source>
</evidence>
<dbReference type="Proteomes" id="UP000636709">
    <property type="component" value="Unassembled WGS sequence"/>
</dbReference>
<accession>A0A835FZW9</accession>